<dbReference type="InterPro" id="IPR002372">
    <property type="entry name" value="PQQ_rpt_dom"/>
</dbReference>
<dbReference type="AlphaFoldDB" id="A0A419VYX1"/>
<gene>
    <name evidence="2" type="ORF">BC643_3565</name>
</gene>
<name>A0A419VYX1_9BACT</name>
<evidence type="ECO:0000313" key="2">
    <source>
        <dbReference type="EMBL" id="RKD88416.1"/>
    </source>
</evidence>
<proteinExistence type="predicted"/>
<dbReference type="EMBL" id="RAPN01000002">
    <property type="protein sequence ID" value="RKD88416.1"/>
    <property type="molecule type" value="Genomic_DNA"/>
</dbReference>
<evidence type="ECO:0000259" key="1">
    <source>
        <dbReference type="Pfam" id="PF13360"/>
    </source>
</evidence>
<sequence>MKTNLILGAALVLSACQPKAEYSDWRGESRNGIYSETNLLKSWPENGPQLIWEADSIGNGYSSPAVSDRFVYATGEADSTGYLVKYDLKGNQLWNVAYGKEWTKNFPGSRGTPVVYGQEVYLCSGMGELCCFDTESGEKRWSKDLQTEFGGVIPRFGYSQSPLVKDDQLVIVPGGAEHNVVALNRLNGDLIWSCKAFGDWPAYNSAEFIQQEDEQLVSVFTAYHLLGIDWKTGELVWSHEQTNTALEDRKQGNGDTHGNPAVFADGQLYYSAGDGNGGVDLQLAADGKSIAEKWQNPDFDSYMTGFVLVNNRLYGAGHRKQQLLAIDCDNGEVVDSLKTGRGITIWADDMIYFYTDKGKLELIDPNENQLKEVSSFELKNGTREHFAHPVIRDGILYVRHGNYLGAYSIKAEG</sequence>
<reference evidence="2 3" key="1">
    <citation type="submission" date="2018-09" db="EMBL/GenBank/DDBJ databases">
        <title>Genomic Encyclopedia of Archaeal and Bacterial Type Strains, Phase II (KMG-II): from individual species to whole genera.</title>
        <authorList>
            <person name="Goeker M."/>
        </authorList>
    </citation>
    <scope>NUCLEOTIDE SEQUENCE [LARGE SCALE GENOMIC DNA]</scope>
    <source>
        <strain evidence="2 3">DSM 27148</strain>
    </source>
</reference>
<dbReference type="InterPro" id="IPR011047">
    <property type="entry name" value="Quinoprotein_ADH-like_sf"/>
</dbReference>
<dbReference type="PANTHER" id="PTHR34512:SF30">
    <property type="entry name" value="OUTER MEMBRANE PROTEIN ASSEMBLY FACTOR BAMB"/>
    <property type="match status" value="1"/>
</dbReference>
<dbReference type="PROSITE" id="PS51257">
    <property type="entry name" value="PROKAR_LIPOPROTEIN"/>
    <property type="match status" value="1"/>
</dbReference>
<dbReference type="SUPFAM" id="SSF50998">
    <property type="entry name" value="Quinoprotein alcohol dehydrogenase-like"/>
    <property type="match status" value="1"/>
</dbReference>
<accession>A0A419VYX1</accession>
<dbReference type="Proteomes" id="UP000283387">
    <property type="component" value="Unassembled WGS sequence"/>
</dbReference>
<dbReference type="RefSeq" id="WP_120274578.1">
    <property type="nucleotide sequence ID" value="NZ_RAPN01000002.1"/>
</dbReference>
<dbReference type="OrthoDB" id="1091598at2"/>
<dbReference type="SMART" id="SM00564">
    <property type="entry name" value="PQQ"/>
    <property type="match status" value="4"/>
</dbReference>
<protein>
    <submittedName>
        <fullName evidence="2">Outer membrane protein assembly factor BamB</fullName>
    </submittedName>
</protein>
<dbReference type="InterPro" id="IPR018391">
    <property type="entry name" value="PQQ_b-propeller_rpt"/>
</dbReference>
<evidence type="ECO:0000313" key="3">
    <source>
        <dbReference type="Proteomes" id="UP000283387"/>
    </source>
</evidence>
<feature type="domain" description="Pyrrolo-quinoline quinone repeat" evidence="1">
    <location>
        <begin position="81"/>
        <end position="334"/>
    </location>
</feature>
<dbReference type="PANTHER" id="PTHR34512">
    <property type="entry name" value="CELL SURFACE PROTEIN"/>
    <property type="match status" value="1"/>
</dbReference>
<keyword evidence="3" id="KW-1185">Reference proteome</keyword>
<dbReference type="Pfam" id="PF13360">
    <property type="entry name" value="PQQ_2"/>
    <property type="match status" value="1"/>
</dbReference>
<comment type="caution">
    <text evidence="2">The sequence shown here is derived from an EMBL/GenBank/DDBJ whole genome shotgun (WGS) entry which is preliminary data.</text>
</comment>
<dbReference type="Gene3D" id="2.130.10.10">
    <property type="entry name" value="YVTN repeat-like/Quinoprotein amine dehydrogenase"/>
    <property type="match status" value="1"/>
</dbReference>
<dbReference type="InterPro" id="IPR015943">
    <property type="entry name" value="WD40/YVTN_repeat-like_dom_sf"/>
</dbReference>
<organism evidence="2 3">
    <name type="scientific">Mangrovibacterium diazotrophicum</name>
    <dbReference type="NCBI Taxonomy" id="1261403"/>
    <lineage>
        <taxon>Bacteria</taxon>
        <taxon>Pseudomonadati</taxon>
        <taxon>Bacteroidota</taxon>
        <taxon>Bacteroidia</taxon>
        <taxon>Marinilabiliales</taxon>
        <taxon>Prolixibacteraceae</taxon>
        <taxon>Mangrovibacterium</taxon>
    </lineage>
</organism>